<evidence type="ECO:0000313" key="2">
    <source>
        <dbReference type="EMBL" id="MBS2965033.1"/>
    </source>
</evidence>
<dbReference type="AlphaFoldDB" id="A0A8J8BD99"/>
<evidence type="ECO:0000313" key="3">
    <source>
        <dbReference type="Proteomes" id="UP000677913"/>
    </source>
</evidence>
<organism evidence="2 3">
    <name type="scientific">Actinocrinis puniceicyclus</name>
    <dbReference type="NCBI Taxonomy" id="977794"/>
    <lineage>
        <taxon>Bacteria</taxon>
        <taxon>Bacillati</taxon>
        <taxon>Actinomycetota</taxon>
        <taxon>Actinomycetes</taxon>
        <taxon>Catenulisporales</taxon>
        <taxon>Actinospicaceae</taxon>
        <taxon>Actinocrinis</taxon>
    </lineage>
</organism>
<protein>
    <submittedName>
        <fullName evidence="2">Uncharacterized protein</fullName>
    </submittedName>
</protein>
<keyword evidence="3" id="KW-1185">Reference proteome</keyword>
<feature type="transmembrane region" description="Helical" evidence="1">
    <location>
        <begin position="20"/>
        <end position="49"/>
    </location>
</feature>
<dbReference type="Proteomes" id="UP000677913">
    <property type="component" value="Unassembled WGS sequence"/>
</dbReference>
<accession>A0A8J8BD99</accession>
<dbReference type="EMBL" id="JAGSXH010000067">
    <property type="protein sequence ID" value="MBS2965033.1"/>
    <property type="molecule type" value="Genomic_DNA"/>
</dbReference>
<reference evidence="2" key="1">
    <citation type="submission" date="2021-04" db="EMBL/GenBank/DDBJ databases">
        <title>Genome based classification of Actinospica acidithermotolerans sp. nov., an actinobacterium isolated from an Indonesian hot spring.</title>
        <authorList>
            <person name="Kusuma A.B."/>
            <person name="Putra K.E."/>
            <person name="Nafisah S."/>
            <person name="Loh J."/>
            <person name="Nouioui I."/>
            <person name="Goodfellow M."/>
        </authorList>
    </citation>
    <scope>NUCLEOTIDE SEQUENCE</scope>
    <source>
        <strain evidence="2">DSM 45618</strain>
    </source>
</reference>
<gene>
    <name evidence="2" type="ORF">KGA66_18395</name>
</gene>
<name>A0A8J8BD99_9ACTN</name>
<evidence type="ECO:0000256" key="1">
    <source>
        <dbReference type="SAM" id="Phobius"/>
    </source>
</evidence>
<keyword evidence="1" id="KW-0812">Transmembrane</keyword>
<keyword evidence="1" id="KW-1133">Transmembrane helix</keyword>
<proteinExistence type="predicted"/>
<keyword evidence="1" id="KW-0472">Membrane</keyword>
<comment type="caution">
    <text evidence="2">The sequence shown here is derived from an EMBL/GenBank/DDBJ whole genome shotgun (WGS) entry which is preliminary data.</text>
</comment>
<dbReference type="RefSeq" id="WP_211469392.1">
    <property type="nucleotide sequence ID" value="NZ_JAGSXH010000067.1"/>
</dbReference>
<sequence>MNQGLPPAAAPVDLNGPGHYLHWGVIQLSVANLVVIGVMVLIFVLALVLRFPKGGDRK</sequence>